<reference evidence="1 2" key="1">
    <citation type="submission" date="2023-08" db="EMBL/GenBank/DDBJ databases">
        <title>Pleionea litopenaei sp. nov., isolated from stomach of juvenile Litopenaeus vannamei.</title>
        <authorList>
            <person name="Rho A.M."/>
            <person name="Hwang C.Y."/>
        </authorList>
    </citation>
    <scope>NUCLEOTIDE SEQUENCE [LARGE SCALE GENOMIC DNA]</scope>
    <source>
        <strain evidence="1 2">HL-JVS1</strain>
    </source>
</reference>
<gene>
    <name evidence="1" type="ORF">Q9312_04505</name>
</gene>
<organism evidence="1 2">
    <name type="scientific">Pleionea litopenaei</name>
    <dbReference type="NCBI Taxonomy" id="3070815"/>
    <lineage>
        <taxon>Bacteria</taxon>
        <taxon>Pseudomonadati</taxon>
        <taxon>Pseudomonadota</taxon>
        <taxon>Gammaproteobacteria</taxon>
        <taxon>Oceanospirillales</taxon>
        <taxon>Pleioneaceae</taxon>
        <taxon>Pleionea</taxon>
    </lineage>
</organism>
<dbReference type="KEGG" id="plei:Q9312_04505"/>
<dbReference type="Proteomes" id="UP001239782">
    <property type="component" value="Chromosome"/>
</dbReference>
<evidence type="ECO:0000313" key="2">
    <source>
        <dbReference type="Proteomes" id="UP001239782"/>
    </source>
</evidence>
<name>A0AA51X8K7_9GAMM</name>
<dbReference type="EMBL" id="CP133548">
    <property type="protein sequence ID" value="WMS88180.1"/>
    <property type="molecule type" value="Genomic_DNA"/>
</dbReference>
<proteinExistence type="predicted"/>
<dbReference type="RefSeq" id="WP_309203384.1">
    <property type="nucleotide sequence ID" value="NZ_CP133548.1"/>
</dbReference>
<accession>A0AA51X8K7</accession>
<evidence type="ECO:0000313" key="1">
    <source>
        <dbReference type="EMBL" id="WMS88180.1"/>
    </source>
</evidence>
<sequence>MLTYKGFVAQLDYEPETDLIVGEVINAPDVLLFDGDNLLTLKRRFVEVIDDYLSLVKREALSPVSPFIGRYTICLAPDDQRKVMHAAEREAVGVSHWLNREVQILIKNMPN</sequence>
<keyword evidence="2" id="KW-1185">Reference proteome</keyword>
<dbReference type="AlphaFoldDB" id="A0AA51X8K7"/>
<protein>
    <submittedName>
        <fullName evidence="1">Uncharacterized protein</fullName>
    </submittedName>
</protein>